<dbReference type="GO" id="GO:0051959">
    <property type="term" value="F:dynein light intermediate chain binding"/>
    <property type="evidence" value="ECO:0007669"/>
    <property type="project" value="InterPro"/>
</dbReference>
<gene>
    <name evidence="2" type="ORF">SCUD_LOCUS13911</name>
</gene>
<reference evidence="2 3" key="2">
    <citation type="submission" date="2018-11" db="EMBL/GenBank/DDBJ databases">
        <authorList>
            <consortium name="Pathogen Informatics"/>
        </authorList>
    </citation>
    <scope>NUCLEOTIDE SEQUENCE [LARGE SCALE GENOMIC DNA]</scope>
    <source>
        <strain evidence="2">Dakar</strain>
        <strain evidence="3">Dakar, Senegal</strain>
    </source>
</reference>
<organism evidence="4">
    <name type="scientific">Schistosoma curassoni</name>
    <dbReference type="NCBI Taxonomy" id="6186"/>
    <lineage>
        <taxon>Eukaryota</taxon>
        <taxon>Metazoa</taxon>
        <taxon>Spiralia</taxon>
        <taxon>Lophotrochozoa</taxon>
        <taxon>Platyhelminthes</taxon>
        <taxon>Trematoda</taxon>
        <taxon>Digenea</taxon>
        <taxon>Strigeidida</taxon>
        <taxon>Schistosomatoidea</taxon>
        <taxon>Schistosomatidae</taxon>
        <taxon>Schistosoma</taxon>
    </lineage>
</organism>
<evidence type="ECO:0000256" key="1">
    <source>
        <dbReference type="SAM" id="Coils"/>
    </source>
</evidence>
<accession>A0A183KFW5</accession>
<dbReference type="AlphaFoldDB" id="A0A183KFW5"/>
<feature type="coiled-coil region" evidence="1">
    <location>
        <begin position="550"/>
        <end position="577"/>
    </location>
</feature>
<dbReference type="GO" id="GO:0045505">
    <property type="term" value="F:dynein intermediate chain binding"/>
    <property type="evidence" value="ECO:0007669"/>
    <property type="project" value="InterPro"/>
</dbReference>
<dbReference type="GO" id="GO:0007018">
    <property type="term" value="P:microtubule-based movement"/>
    <property type="evidence" value="ECO:0007669"/>
    <property type="project" value="InterPro"/>
</dbReference>
<dbReference type="GO" id="GO:0030286">
    <property type="term" value="C:dynein complex"/>
    <property type="evidence" value="ECO:0007669"/>
    <property type="project" value="InterPro"/>
</dbReference>
<name>A0A183KFW5_9TREM</name>
<reference evidence="4" key="1">
    <citation type="submission" date="2016-06" db="UniProtKB">
        <authorList>
            <consortium name="WormBaseParasite"/>
        </authorList>
    </citation>
    <scope>IDENTIFICATION</scope>
</reference>
<evidence type="ECO:0000313" key="4">
    <source>
        <dbReference type="WBParaSite" id="SCUD_0001391401-mRNA-1"/>
    </source>
</evidence>
<evidence type="ECO:0000313" key="3">
    <source>
        <dbReference type="Proteomes" id="UP000279833"/>
    </source>
</evidence>
<proteinExistence type="predicted"/>
<dbReference type="WBParaSite" id="SCUD_0001391401-mRNA-1">
    <property type="protein sequence ID" value="SCUD_0001391401-mRNA-1"/>
    <property type="gene ID" value="SCUD_0001391401"/>
</dbReference>
<sequence>MDLEVFTASFQEDCGKTPYCKCIHTLCLNFLLLTNAIFYSVDIRSPEIEWKWQLAGVLDYDVRSKLWFVQKVDSKGRIVDESGEPLVNGGVLSSGKVLELNTQYWIPRIQLMFLAEDPQIFAKRVATAFKCRQEHESALRYNLYLDCMPNEGIGELSSAVLKRMTFLAKDEACTIRNSKGIDSLLQNLEKEVTFDYWRSMNDLILRTLDIPLYDFDNIFQSFSSKSMLTKPEAIMAIRKCQYECLEVRSKSIFHVSLSKHMRIEEFEQTQFMVISQVSIFLKDAWIENLRKHIRACFHDTGKGWFNIYETDFYVYTQSKLKKFMEMMKFCMQDGLRYLIMDSLINFTNMLRDSCIACLNIPNEYEWTNDLMTSSLLPKKNPIFLVDLLLDTDGPRYSTPITQFPNTLIQIFDKAINSVQDVPQIEQYVIEGITCVEKQLLEAVGLREPQVERLRQRCKEYINLALIPMRAYAKQYERFMELTILDITAHLKVYESKNLGVLEIKQQIEKYLQEKETVEQIIPSFIIIGPFYVNTEPVRQNLSKKYKALVSALLELLAKQLRKQADAISEELKSIAMKLYEKPNSIEELTDLREWISTVPDKLEERQEYIDKAVSDYELIDLFFYNLSADDFNTKYVSCVTCSFDFISFYYHSMIFLIKLTF</sequence>
<dbReference type="EMBL" id="UZAK01036257">
    <property type="protein sequence ID" value="VDP54609.1"/>
    <property type="molecule type" value="Genomic_DNA"/>
</dbReference>
<keyword evidence="3" id="KW-1185">Reference proteome</keyword>
<keyword evidence="1" id="KW-0175">Coiled coil</keyword>
<dbReference type="Proteomes" id="UP000279833">
    <property type="component" value="Unassembled WGS sequence"/>
</dbReference>
<dbReference type="STRING" id="6186.A0A183KFW5"/>
<dbReference type="PANTHER" id="PTHR22878:SF73">
    <property type="entry name" value="DYNEIN AXONEMAL HEAVY CHAIN 1"/>
    <property type="match status" value="1"/>
</dbReference>
<dbReference type="PANTHER" id="PTHR22878">
    <property type="entry name" value="DYNEIN HEAVY CHAIN 6, AXONEMAL-LIKE-RELATED"/>
    <property type="match status" value="1"/>
</dbReference>
<dbReference type="InterPro" id="IPR026983">
    <property type="entry name" value="DHC"/>
</dbReference>
<evidence type="ECO:0000313" key="2">
    <source>
        <dbReference type="EMBL" id="VDP54609.1"/>
    </source>
</evidence>
<protein>
    <submittedName>
        <fullName evidence="4">DHC_N2 domain-containing protein</fullName>
    </submittedName>
</protein>